<dbReference type="InterPro" id="IPR003959">
    <property type="entry name" value="ATPase_AAA_core"/>
</dbReference>
<evidence type="ECO:0000259" key="1">
    <source>
        <dbReference type="Pfam" id="PF13304"/>
    </source>
</evidence>
<evidence type="ECO:0000313" key="2">
    <source>
        <dbReference type="EMBL" id="SHE28713.1"/>
    </source>
</evidence>
<dbReference type="RefSeq" id="WP_072743357.1">
    <property type="nucleotide sequence ID" value="NZ_FQUA01000001.1"/>
</dbReference>
<reference evidence="3" key="1">
    <citation type="submission" date="2016-11" db="EMBL/GenBank/DDBJ databases">
        <authorList>
            <person name="Jaros S."/>
            <person name="Januszkiewicz K."/>
            <person name="Wedrychowicz H."/>
        </authorList>
    </citation>
    <scope>NUCLEOTIDE SEQUENCE [LARGE SCALE GENOMIC DNA]</scope>
    <source>
        <strain evidence="3">DSM 1682</strain>
    </source>
</reference>
<dbReference type="PANTHER" id="PTHR40396">
    <property type="entry name" value="ATPASE-LIKE PROTEIN"/>
    <property type="match status" value="1"/>
</dbReference>
<dbReference type="InterPro" id="IPR027417">
    <property type="entry name" value="P-loop_NTPase"/>
</dbReference>
<sequence length="429" mass="48863">MEKTILKSIYVSNFGPFADMVEFTLEAEKGKKEYIDNLIFKENYVFNKVSYIYGANGAGKSYFCKIIRQIQSIILLSPILASGNTQLIDSLPLKELSSEIPTFRFSKAYEDSPTLFGISLMHKSVSYTYEFSIKNGIIISERLQKKFRRTETILERVSPSYLDISLKSELSSFLPNISVVKEDVLCLSMAAFLNNSLANELVSAIREIKVLNMATIKAGFNISEEAFSRDRIVKYLKVLQKADPTMDDLEVSFKDKKVERQKFSQDDFENREVIRETAKLSIESSHKIFLNGEVVDYVKMPFLQTESSGTIKLFIILPHLFEILETGGTLVLDEIENGLHPILVKELISLFNNQKTNPNNSQLICTSHDLTLIEDGVRRDQVWIICKNDMGVSSIKRVSKLLSMRGKVNLKQKYIEGAFGKIPQNFFKQ</sequence>
<dbReference type="SUPFAM" id="SSF52540">
    <property type="entry name" value="P-loop containing nucleoside triphosphate hydrolases"/>
    <property type="match status" value="1"/>
</dbReference>
<evidence type="ECO:0000313" key="3">
    <source>
        <dbReference type="Proteomes" id="UP000184204"/>
    </source>
</evidence>
<feature type="domain" description="ATPase AAA-type core" evidence="1">
    <location>
        <begin position="52"/>
        <end position="374"/>
    </location>
</feature>
<protein>
    <submittedName>
        <fullName evidence="2">ATPase/GTPase, AAA15 family</fullName>
    </submittedName>
</protein>
<dbReference type="GO" id="GO:0016887">
    <property type="term" value="F:ATP hydrolysis activity"/>
    <property type="evidence" value="ECO:0007669"/>
    <property type="project" value="InterPro"/>
</dbReference>
<dbReference type="PANTHER" id="PTHR40396:SF1">
    <property type="entry name" value="ATPASE AAA-TYPE CORE DOMAIN-CONTAINING PROTEIN"/>
    <property type="match status" value="1"/>
</dbReference>
<dbReference type="Gene3D" id="3.40.50.300">
    <property type="entry name" value="P-loop containing nucleotide triphosphate hydrolases"/>
    <property type="match status" value="1"/>
</dbReference>
<dbReference type="GO" id="GO:0005524">
    <property type="term" value="F:ATP binding"/>
    <property type="evidence" value="ECO:0007669"/>
    <property type="project" value="InterPro"/>
</dbReference>
<comment type="caution">
    <text evidence="2">The sequence shown here is derived from an EMBL/GenBank/DDBJ whole genome shotgun (WGS) entry which is preliminary data.</text>
</comment>
<dbReference type="AlphaFoldDB" id="A0AA94HW29"/>
<dbReference type="Pfam" id="PF13304">
    <property type="entry name" value="AAA_21"/>
    <property type="match status" value="1"/>
</dbReference>
<dbReference type="EMBL" id="FQUA01000001">
    <property type="protein sequence ID" value="SHE28713.1"/>
    <property type="molecule type" value="Genomic_DNA"/>
</dbReference>
<accession>A0AA94HW29</accession>
<dbReference type="Proteomes" id="UP000184204">
    <property type="component" value="Unassembled WGS sequence"/>
</dbReference>
<organism evidence="2 3">
    <name type="scientific">Anaerotignum propionicum DSM 1682</name>
    <dbReference type="NCBI Taxonomy" id="991789"/>
    <lineage>
        <taxon>Bacteria</taxon>
        <taxon>Bacillati</taxon>
        <taxon>Bacillota</taxon>
        <taxon>Clostridia</taxon>
        <taxon>Lachnospirales</taxon>
        <taxon>Anaerotignaceae</taxon>
        <taxon>Anaerotignum</taxon>
    </lineage>
</organism>
<name>A0AA94HW29_ANAPI</name>
<proteinExistence type="predicted"/>
<gene>
    <name evidence="2" type="ORF">SAMN02745151_00201</name>
</gene>